<dbReference type="GeneID" id="79859544"/>
<evidence type="ECO:0000313" key="4">
    <source>
        <dbReference type="Proteomes" id="UP000285864"/>
    </source>
</evidence>
<dbReference type="Proteomes" id="UP000285864">
    <property type="component" value="Unassembled WGS sequence"/>
</dbReference>
<dbReference type="InterPro" id="IPR038143">
    <property type="entry name" value="NigD-like_C_dom_sf"/>
</dbReference>
<dbReference type="EMBL" id="QRUU01000065">
    <property type="protein sequence ID" value="RGR92605.1"/>
    <property type="molecule type" value="Genomic_DNA"/>
</dbReference>
<dbReference type="InterPro" id="IPR035376">
    <property type="entry name" value="NigD_C"/>
</dbReference>
<comment type="caution">
    <text evidence="3">The sequence shown here is derived from an EMBL/GenBank/DDBJ whole genome shotgun (WGS) entry which is preliminary data.</text>
</comment>
<evidence type="ECO:0000259" key="2">
    <source>
        <dbReference type="Pfam" id="PF17415"/>
    </source>
</evidence>
<keyword evidence="1" id="KW-0732">Signal</keyword>
<proteinExistence type="predicted"/>
<gene>
    <name evidence="3" type="ORF">DWY20_12460</name>
</gene>
<dbReference type="Pfam" id="PF17415">
    <property type="entry name" value="NigD_C"/>
    <property type="match status" value="1"/>
</dbReference>
<feature type="signal peptide" evidence="1">
    <location>
        <begin position="1"/>
        <end position="24"/>
    </location>
</feature>
<accession>A0A412GCQ8</accession>
<reference evidence="3 4" key="1">
    <citation type="submission" date="2018-08" db="EMBL/GenBank/DDBJ databases">
        <title>A genome reference for cultivated species of the human gut microbiota.</title>
        <authorList>
            <person name="Zou Y."/>
            <person name="Xue W."/>
            <person name="Luo G."/>
        </authorList>
    </citation>
    <scope>NUCLEOTIDE SEQUENCE [LARGE SCALE GENOMIC DNA]</scope>
    <source>
        <strain evidence="3 4">AF24-2</strain>
    </source>
</reference>
<dbReference type="RefSeq" id="WP_007567100.1">
    <property type="nucleotide sequence ID" value="NZ_CABKNL010000059.1"/>
</dbReference>
<feature type="chain" id="PRO_5019429690" description="NigD-like C-terminal domain-containing protein" evidence="1">
    <location>
        <begin position="25"/>
        <end position="246"/>
    </location>
</feature>
<name>A0A412GCQ8_9BACT</name>
<keyword evidence="4" id="KW-1185">Reference proteome</keyword>
<feature type="domain" description="NigD-like C-terminal" evidence="2">
    <location>
        <begin position="116"/>
        <end position="219"/>
    </location>
</feature>
<evidence type="ECO:0000313" key="3">
    <source>
        <dbReference type="EMBL" id="RGR92605.1"/>
    </source>
</evidence>
<dbReference type="Gene3D" id="2.60.40.2370">
    <property type="entry name" value="NigD-like, C-terminal beta sandwich domain"/>
    <property type="match status" value="1"/>
</dbReference>
<sequence length="246" mass="27698">MKRRNCLQQIIGILLCCTLFSSCLDDNEPETFFPTLGTVNADENDITIESDSYGLLIPTNPGFITSTQTDSTGQRILAVFQYTENTTKEGKTGMQVELVRVNKVLTKKADDLRIGIEDVFGNSPIQITAASISQKHLNIQYEYYGSTNISHRISLVLNSETQLDENGLLQVEFRHNNQGDTYSERLWGIVSYTLESIPDYDESKCKGFKIIYDSGANSRAEWIVKINSQGTQTEQNPSRYIESCCF</sequence>
<dbReference type="AlphaFoldDB" id="A0A412GCQ8"/>
<evidence type="ECO:0000256" key="1">
    <source>
        <dbReference type="SAM" id="SignalP"/>
    </source>
</evidence>
<protein>
    <recommendedName>
        <fullName evidence="2">NigD-like C-terminal domain-containing protein</fullName>
    </recommendedName>
</protein>
<organism evidence="3 4">
    <name type="scientific">Phocaeicola coprocola</name>
    <dbReference type="NCBI Taxonomy" id="310298"/>
    <lineage>
        <taxon>Bacteria</taxon>
        <taxon>Pseudomonadati</taxon>
        <taxon>Bacteroidota</taxon>
        <taxon>Bacteroidia</taxon>
        <taxon>Bacteroidales</taxon>
        <taxon>Bacteroidaceae</taxon>
        <taxon>Phocaeicola</taxon>
    </lineage>
</organism>
<dbReference type="PROSITE" id="PS51257">
    <property type="entry name" value="PROKAR_LIPOPROTEIN"/>
    <property type="match status" value="1"/>
</dbReference>